<dbReference type="Gene3D" id="3.40.309.10">
    <property type="entry name" value="Aldehyde Dehydrogenase, Chain A, domain 2"/>
    <property type="match status" value="1"/>
</dbReference>
<dbReference type="EMBL" id="FNVB01000002">
    <property type="protein sequence ID" value="SEG07673.1"/>
    <property type="molecule type" value="Genomic_DNA"/>
</dbReference>
<dbReference type="InterPro" id="IPR016161">
    <property type="entry name" value="Ald_DH/histidinol_DH"/>
</dbReference>
<dbReference type="PANTHER" id="PTHR42986">
    <property type="entry name" value="BENZALDEHYDE DEHYDROGENASE YFMT"/>
    <property type="match status" value="1"/>
</dbReference>
<dbReference type="PROSITE" id="PS00070">
    <property type="entry name" value="ALDEHYDE_DEHYDR_CYS"/>
    <property type="match status" value="1"/>
</dbReference>
<evidence type="ECO:0000256" key="1">
    <source>
        <dbReference type="ARBA" id="ARBA00009986"/>
    </source>
</evidence>
<evidence type="ECO:0000313" key="7">
    <source>
        <dbReference type="EMBL" id="SEG07673.1"/>
    </source>
</evidence>
<evidence type="ECO:0000313" key="8">
    <source>
        <dbReference type="EMBL" id="SFE46487.1"/>
    </source>
</evidence>
<dbReference type="InterPro" id="IPR016160">
    <property type="entry name" value="Ald_DH_CS_CYS"/>
</dbReference>
<gene>
    <name evidence="7" type="ORF">SAMN02982929_01428</name>
    <name evidence="8" type="ORF">SAMN05216506_111197</name>
</gene>
<keyword evidence="9" id="KW-1185">Reference proteome</keyword>
<name>A0A1H5X7Q2_9PSEU</name>
<evidence type="ECO:0000256" key="4">
    <source>
        <dbReference type="PROSITE-ProRule" id="PRU10007"/>
    </source>
</evidence>
<dbReference type="Gene3D" id="3.40.605.10">
    <property type="entry name" value="Aldehyde Dehydrogenase, Chain A, domain 1"/>
    <property type="match status" value="1"/>
</dbReference>
<sequence length="486" mass="50716">MTILDTERWAEQVFTGRWQPASGTPAEVVEPATGKLLGHVGRATPADVDQACAKAAAAQRLWEDTPFDERAAVLRRAGQLFTDHAEEVVGWLVREAGSIRPKAEIEARTAADECFEASGLPSHPAGSLLPAADGRLSFSRRVAAGVVGVIAPFNFPLILSIRAVAPALALGNSVVLKPDTRTAVCGGLVLAAIFEAAGVPEGVFQVLPGEADAGAALVANEHTRVIAFTGSTAAGRKVGEAAAAHLKRAHLELGGNNAIVVLPDADIDAAASAGAWGSFLHQGQICMAAGRHLVHESIADDYVAALAEKARNLPVGDPNTADVALGPIIDAKQRDGIHRLVTESVAAGAELVAGGEYDGLFYRPTVLDRVRPDTPAFRQEIFGPVAPVLRFSAVEEAVAIARDTEYGLSLSVLSADAMQAWEVAKQIPSGLVHVNDQTVGDHAHIPFGGVKASGNGGRVGGAEANLEAFTETQWVTIQGPIQQYPF</sequence>
<accession>A0A1I2ARX6</accession>
<protein>
    <submittedName>
        <fullName evidence="7">Benzaldehyde dehydrogenase (NAD+)</fullName>
    </submittedName>
</protein>
<dbReference type="Proteomes" id="UP000199690">
    <property type="component" value="Unassembled WGS sequence"/>
</dbReference>
<dbReference type="PROSITE" id="PS00687">
    <property type="entry name" value="ALDEHYDE_DEHYDR_GLU"/>
    <property type="match status" value="1"/>
</dbReference>
<dbReference type="Pfam" id="PF00171">
    <property type="entry name" value="Aldedh"/>
    <property type="match status" value="1"/>
</dbReference>
<dbReference type="InterPro" id="IPR015590">
    <property type="entry name" value="Aldehyde_DH_dom"/>
</dbReference>
<evidence type="ECO:0000313" key="10">
    <source>
        <dbReference type="Proteomes" id="UP000236729"/>
    </source>
</evidence>
<evidence type="ECO:0000256" key="3">
    <source>
        <dbReference type="ARBA" id="ARBA00023027"/>
    </source>
</evidence>
<evidence type="ECO:0000256" key="5">
    <source>
        <dbReference type="RuleBase" id="RU003345"/>
    </source>
</evidence>
<evidence type="ECO:0000313" key="9">
    <source>
        <dbReference type="Proteomes" id="UP000199690"/>
    </source>
</evidence>
<proteinExistence type="inferred from homology"/>
<comment type="similarity">
    <text evidence="1 5">Belongs to the aldehyde dehydrogenase family.</text>
</comment>
<dbReference type="EMBL" id="FOME01000011">
    <property type="protein sequence ID" value="SFE46487.1"/>
    <property type="molecule type" value="Genomic_DNA"/>
</dbReference>
<dbReference type="PANTHER" id="PTHR42986:SF1">
    <property type="entry name" value="BENZALDEHYDE DEHYDROGENASE YFMT"/>
    <property type="match status" value="1"/>
</dbReference>
<accession>A0A1H5X7Q2</accession>
<organism evidence="7 10">
    <name type="scientific">Saccharopolyspora kobensis</name>
    <dbReference type="NCBI Taxonomy" id="146035"/>
    <lineage>
        <taxon>Bacteria</taxon>
        <taxon>Bacillati</taxon>
        <taxon>Actinomycetota</taxon>
        <taxon>Actinomycetes</taxon>
        <taxon>Pseudonocardiales</taxon>
        <taxon>Pseudonocardiaceae</taxon>
        <taxon>Saccharopolyspora</taxon>
    </lineage>
</organism>
<dbReference type="SUPFAM" id="SSF53720">
    <property type="entry name" value="ALDH-like"/>
    <property type="match status" value="1"/>
</dbReference>
<keyword evidence="3" id="KW-0520">NAD</keyword>
<dbReference type="SMR" id="A0A1H5X7Q2"/>
<evidence type="ECO:0000256" key="2">
    <source>
        <dbReference type="ARBA" id="ARBA00023002"/>
    </source>
</evidence>
<feature type="domain" description="Aldehyde dehydrogenase" evidence="6">
    <location>
        <begin position="18"/>
        <end position="475"/>
    </location>
</feature>
<feature type="active site" evidence="4">
    <location>
        <position position="252"/>
    </location>
</feature>
<dbReference type="InterPro" id="IPR029510">
    <property type="entry name" value="Ald_DH_CS_GLU"/>
</dbReference>
<dbReference type="Proteomes" id="UP000236729">
    <property type="component" value="Unassembled WGS sequence"/>
</dbReference>
<evidence type="ECO:0000259" key="6">
    <source>
        <dbReference type="Pfam" id="PF00171"/>
    </source>
</evidence>
<reference evidence="9 10" key="1">
    <citation type="submission" date="2016-10" db="EMBL/GenBank/DDBJ databases">
        <authorList>
            <person name="Varghese N."/>
            <person name="Submissions S."/>
        </authorList>
    </citation>
    <scope>NUCLEOTIDE SEQUENCE [LARGE SCALE GENOMIC DNA]</scope>
    <source>
        <strain evidence="10">ATCC 20501</strain>
        <strain evidence="8 9">CGMCC 4.3529</strain>
    </source>
</reference>
<dbReference type="InterPro" id="IPR016163">
    <property type="entry name" value="Ald_DH_C"/>
</dbReference>
<dbReference type="AlphaFoldDB" id="A0A1H5X7Q2"/>
<keyword evidence="2 5" id="KW-0560">Oxidoreductase</keyword>
<dbReference type="CDD" id="cd07152">
    <property type="entry name" value="ALDH_BenzADH"/>
    <property type="match status" value="1"/>
</dbReference>
<dbReference type="InterPro" id="IPR016162">
    <property type="entry name" value="Ald_DH_N"/>
</dbReference>
<dbReference type="GO" id="GO:0016620">
    <property type="term" value="F:oxidoreductase activity, acting on the aldehyde or oxo group of donors, NAD or NADP as acceptor"/>
    <property type="evidence" value="ECO:0007669"/>
    <property type="project" value="InterPro"/>
</dbReference>
<reference evidence="7" key="2">
    <citation type="submission" date="2016-10" db="EMBL/GenBank/DDBJ databases">
        <authorList>
            <person name="de Groot N.N."/>
        </authorList>
    </citation>
    <scope>NUCLEOTIDE SEQUENCE [LARGE SCALE GENOMIC DNA]</scope>
    <source>
        <strain evidence="7">ATCC 20501</strain>
    </source>
</reference>
<dbReference type="RefSeq" id="WP_093356561.1">
    <property type="nucleotide sequence ID" value="NZ_FNVB01000002.1"/>
</dbReference>